<protein>
    <recommendedName>
        <fullName evidence="2">Peptidoglycan binding-like domain-containing protein</fullName>
    </recommendedName>
</protein>
<dbReference type="InterPro" id="IPR036366">
    <property type="entry name" value="PGBDSf"/>
</dbReference>
<keyword evidence="1" id="KW-0472">Membrane</keyword>
<reference evidence="3" key="1">
    <citation type="submission" date="2021-01" db="EMBL/GenBank/DDBJ databases">
        <authorList>
            <person name="Corre E."/>
            <person name="Pelletier E."/>
            <person name="Niang G."/>
            <person name="Scheremetjew M."/>
            <person name="Finn R."/>
            <person name="Kale V."/>
            <person name="Holt S."/>
            <person name="Cochrane G."/>
            <person name="Meng A."/>
            <person name="Brown T."/>
            <person name="Cohen L."/>
        </authorList>
    </citation>
    <scope>NUCLEOTIDE SEQUENCE</scope>
    <source>
        <strain evidence="3">Clade-A-BCC118000</strain>
    </source>
</reference>
<proteinExistence type="predicted"/>
<dbReference type="SUPFAM" id="SSF47090">
    <property type="entry name" value="PGBD-like"/>
    <property type="match status" value="1"/>
</dbReference>
<gene>
    <name evidence="3" type="ORF">OLUC0939_LOCUS5588</name>
</gene>
<dbReference type="AlphaFoldDB" id="A0A7R9T5R8"/>
<dbReference type="Gene3D" id="1.10.101.10">
    <property type="entry name" value="PGBD-like superfamily/PGBD"/>
    <property type="match status" value="1"/>
</dbReference>
<dbReference type="InterPro" id="IPR002477">
    <property type="entry name" value="Peptidoglycan-bd-like"/>
</dbReference>
<dbReference type="InterPro" id="IPR036365">
    <property type="entry name" value="PGBD-like_sf"/>
</dbReference>
<feature type="transmembrane region" description="Helical" evidence="1">
    <location>
        <begin position="103"/>
        <end position="120"/>
    </location>
</feature>
<feature type="domain" description="Peptidoglycan binding-like" evidence="2">
    <location>
        <begin position="13"/>
        <end position="46"/>
    </location>
</feature>
<sequence>MLASERLLALPNGGLPTGFFGPSTTEAVKKWQKMRGIEPTGVFGDASREAYLAQKKTALFASVFGPQPPSRAWLTAEKFGKPIARAARTGTWTKEAYLSANDVFAASFLSGVLFTVAILFQHKARNRWKELEAENRRAGVARTRGELVSAIVRECLDDASSYFRGIFDRARGKLATGAAALRARSPTPARRRFFLGGFALRLGNWRVGSWD</sequence>
<evidence type="ECO:0000256" key="1">
    <source>
        <dbReference type="SAM" id="Phobius"/>
    </source>
</evidence>
<evidence type="ECO:0000259" key="2">
    <source>
        <dbReference type="Pfam" id="PF01471"/>
    </source>
</evidence>
<keyword evidence="1" id="KW-0812">Transmembrane</keyword>
<accession>A0A7R9T5R8</accession>
<organism evidence="3">
    <name type="scientific">Ostreococcus sp. 'lucimarinus'</name>
    <dbReference type="NCBI Taxonomy" id="242159"/>
    <lineage>
        <taxon>Eukaryota</taxon>
        <taxon>Viridiplantae</taxon>
        <taxon>Chlorophyta</taxon>
        <taxon>Mamiellophyceae</taxon>
        <taxon>Mamiellales</taxon>
        <taxon>Bathycoccaceae</taxon>
        <taxon>Ostreococcus</taxon>
    </lineage>
</organism>
<keyword evidence="1" id="KW-1133">Transmembrane helix</keyword>
<evidence type="ECO:0000313" key="3">
    <source>
        <dbReference type="EMBL" id="CAD8224848.1"/>
    </source>
</evidence>
<name>A0A7R9T5R8_9CHLO</name>
<dbReference type="EMBL" id="HBDX01006524">
    <property type="protein sequence ID" value="CAD8224848.1"/>
    <property type="molecule type" value="Transcribed_RNA"/>
</dbReference>
<dbReference type="Pfam" id="PF01471">
    <property type="entry name" value="PG_binding_1"/>
    <property type="match status" value="1"/>
</dbReference>